<name>A0A520MV32_9GAMM</name>
<evidence type="ECO:0000313" key="1">
    <source>
        <dbReference type="EMBL" id="RZO25095.1"/>
    </source>
</evidence>
<proteinExistence type="predicted"/>
<evidence type="ECO:0000313" key="2">
    <source>
        <dbReference type="Proteomes" id="UP000316449"/>
    </source>
</evidence>
<dbReference type="PROSITE" id="PS51257">
    <property type="entry name" value="PROKAR_LIPOPROTEIN"/>
    <property type="match status" value="1"/>
</dbReference>
<reference evidence="1 2" key="1">
    <citation type="submission" date="2019-02" db="EMBL/GenBank/DDBJ databases">
        <title>Prokaryotic population dynamics and viral predation in marine succession experiment using metagenomics: the confinement effect.</title>
        <authorList>
            <person name="Haro-Moreno J.M."/>
            <person name="Rodriguez-Valera F."/>
            <person name="Lopez-Perez M."/>
        </authorList>
    </citation>
    <scope>NUCLEOTIDE SEQUENCE [LARGE SCALE GENOMIC DNA]</scope>
    <source>
        <strain evidence="1">MED-G165</strain>
    </source>
</reference>
<gene>
    <name evidence="1" type="ORF">EVA98_00225</name>
</gene>
<accession>A0A520MV32</accession>
<dbReference type="AlphaFoldDB" id="A0A520MV32"/>
<sequence>MKISLMEQNKFHKYFSILISCFLISSCQLNWIEERQIHLNDIEFGSSINETFKQKSKKYFLQDSSKNNLNLQISSLQFKKKNFYGGSAARAKQIEIIGKLEYNFTNMSSSNSGTLYVSGWIPVNENNPQAEMNAQRKIVEELEFLLLEDLAQEYWLIES</sequence>
<organism evidence="1 2">
    <name type="scientific">SAR86 cluster bacterium</name>
    <dbReference type="NCBI Taxonomy" id="2030880"/>
    <lineage>
        <taxon>Bacteria</taxon>
        <taxon>Pseudomonadati</taxon>
        <taxon>Pseudomonadota</taxon>
        <taxon>Gammaproteobacteria</taxon>
        <taxon>SAR86 cluster</taxon>
    </lineage>
</organism>
<dbReference type="EMBL" id="SHBK01000002">
    <property type="protein sequence ID" value="RZO25095.1"/>
    <property type="molecule type" value="Genomic_DNA"/>
</dbReference>
<protein>
    <submittedName>
        <fullName evidence="1">Uncharacterized protein</fullName>
    </submittedName>
</protein>
<dbReference type="Proteomes" id="UP000316449">
    <property type="component" value="Unassembled WGS sequence"/>
</dbReference>
<comment type="caution">
    <text evidence="1">The sequence shown here is derived from an EMBL/GenBank/DDBJ whole genome shotgun (WGS) entry which is preliminary data.</text>
</comment>